<name>D6SNQ7_9BACT</name>
<feature type="compositionally biased region" description="Basic and acidic residues" evidence="1">
    <location>
        <begin position="1"/>
        <end position="13"/>
    </location>
</feature>
<feature type="region of interest" description="Disordered" evidence="1">
    <location>
        <begin position="1"/>
        <end position="43"/>
    </location>
</feature>
<dbReference type="AlphaFoldDB" id="D6SNQ7"/>
<feature type="compositionally biased region" description="Basic and acidic residues" evidence="1">
    <location>
        <begin position="20"/>
        <end position="43"/>
    </location>
</feature>
<protein>
    <submittedName>
        <fullName evidence="2">Uncharacterized protein</fullName>
    </submittedName>
</protein>
<organism evidence="2 3">
    <name type="scientific">Desulfonatronospira thiodismutans ASO3-1</name>
    <dbReference type="NCBI Taxonomy" id="555779"/>
    <lineage>
        <taxon>Bacteria</taxon>
        <taxon>Pseudomonadati</taxon>
        <taxon>Thermodesulfobacteriota</taxon>
        <taxon>Desulfovibrionia</taxon>
        <taxon>Desulfovibrionales</taxon>
        <taxon>Desulfonatronovibrionaceae</taxon>
        <taxon>Desulfonatronospira</taxon>
    </lineage>
</organism>
<gene>
    <name evidence="2" type="ORF">Dthio_PD1735</name>
</gene>
<dbReference type="Proteomes" id="UP000005496">
    <property type="component" value="Unassembled WGS sequence"/>
</dbReference>
<dbReference type="Pfam" id="PF10097">
    <property type="entry name" value="DUF2335"/>
    <property type="match status" value="1"/>
</dbReference>
<proteinExistence type="predicted"/>
<keyword evidence="3" id="KW-1185">Reference proteome</keyword>
<evidence type="ECO:0000256" key="1">
    <source>
        <dbReference type="SAM" id="MobiDB-lite"/>
    </source>
</evidence>
<sequence length="127" mass="14440">MSEESKSQNKKDNSPSSSSQKDDPIRNAHAQEEADTDQVLRDIEKMTPAKRKAVFSAIQYSGPLPPAEQLQAYEEILPGAADRIIKMAEDQAFHRRTQEEKMGFLYMEADKKDRHQKKAKTNHPGNK</sequence>
<dbReference type="RefSeq" id="WP_008869711.1">
    <property type="nucleotide sequence ID" value="NZ_ACJN02000002.1"/>
</dbReference>
<dbReference type="InterPro" id="IPR019284">
    <property type="entry name" value="RP532"/>
</dbReference>
<evidence type="ECO:0000313" key="2">
    <source>
        <dbReference type="EMBL" id="EFI34383.1"/>
    </source>
</evidence>
<dbReference type="EMBL" id="ACJN02000002">
    <property type="protein sequence ID" value="EFI34383.1"/>
    <property type="molecule type" value="Genomic_DNA"/>
</dbReference>
<accession>D6SNQ7</accession>
<comment type="caution">
    <text evidence="2">The sequence shown here is derived from an EMBL/GenBank/DDBJ whole genome shotgun (WGS) entry which is preliminary data.</text>
</comment>
<evidence type="ECO:0000313" key="3">
    <source>
        <dbReference type="Proteomes" id="UP000005496"/>
    </source>
</evidence>
<reference evidence="2" key="1">
    <citation type="submission" date="2010-05" db="EMBL/GenBank/DDBJ databases">
        <title>The draft genome of Desulfonatronospira thiodismutans ASO3-1.</title>
        <authorList>
            <consortium name="US DOE Joint Genome Institute (JGI-PGF)"/>
            <person name="Lucas S."/>
            <person name="Copeland A."/>
            <person name="Lapidus A."/>
            <person name="Cheng J.-F."/>
            <person name="Bruce D."/>
            <person name="Goodwin L."/>
            <person name="Pitluck S."/>
            <person name="Chertkov O."/>
            <person name="Brettin T."/>
            <person name="Detter J.C."/>
            <person name="Han C."/>
            <person name="Land M.L."/>
            <person name="Hauser L."/>
            <person name="Kyrpides N."/>
            <person name="Mikhailova N."/>
            <person name="Muyzer G."/>
            <person name="Woyke T."/>
        </authorList>
    </citation>
    <scope>NUCLEOTIDE SEQUENCE [LARGE SCALE GENOMIC DNA]</scope>
    <source>
        <strain evidence="2">ASO3-1</strain>
    </source>
</reference>